<name>A0A9J5XNH4_SOLCO</name>
<gene>
    <name evidence="1" type="ORF">H5410_040301</name>
</gene>
<dbReference type="EMBL" id="JACXVP010000008">
    <property type="protein sequence ID" value="KAG5589787.1"/>
    <property type="molecule type" value="Genomic_DNA"/>
</dbReference>
<dbReference type="Proteomes" id="UP000824120">
    <property type="component" value="Chromosome 8"/>
</dbReference>
<sequence length="82" mass="9781">MNQPMYKEFLDFMKSKKETDNTSPTYSTVLADEESTKVFDLNDKKEVILLLENSDLRWKHDLWQLMARYLDSVNCYTTTAYK</sequence>
<keyword evidence="2" id="KW-1185">Reference proteome</keyword>
<protein>
    <submittedName>
        <fullName evidence="1">Uncharacterized protein</fullName>
    </submittedName>
</protein>
<reference evidence="1 2" key="1">
    <citation type="submission" date="2020-09" db="EMBL/GenBank/DDBJ databases">
        <title>De no assembly of potato wild relative species, Solanum commersonii.</title>
        <authorList>
            <person name="Cho K."/>
        </authorList>
    </citation>
    <scope>NUCLEOTIDE SEQUENCE [LARGE SCALE GENOMIC DNA]</scope>
    <source>
        <strain evidence="1">LZ3.2</strain>
        <tissue evidence="1">Leaf</tissue>
    </source>
</reference>
<organism evidence="1 2">
    <name type="scientific">Solanum commersonii</name>
    <name type="common">Commerson's wild potato</name>
    <name type="synonym">Commerson's nightshade</name>
    <dbReference type="NCBI Taxonomy" id="4109"/>
    <lineage>
        <taxon>Eukaryota</taxon>
        <taxon>Viridiplantae</taxon>
        <taxon>Streptophyta</taxon>
        <taxon>Embryophyta</taxon>
        <taxon>Tracheophyta</taxon>
        <taxon>Spermatophyta</taxon>
        <taxon>Magnoliopsida</taxon>
        <taxon>eudicotyledons</taxon>
        <taxon>Gunneridae</taxon>
        <taxon>Pentapetalae</taxon>
        <taxon>asterids</taxon>
        <taxon>lamiids</taxon>
        <taxon>Solanales</taxon>
        <taxon>Solanaceae</taxon>
        <taxon>Solanoideae</taxon>
        <taxon>Solaneae</taxon>
        <taxon>Solanum</taxon>
    </lineage>
</organism>
<dbReference type="OrthoDB" id="1820248at2759"/>
<comment type="caution">
    <text evidence="1">The sequence shown here is derived from an EMBL/GenBank/DDBJ whole genome shotgun (WGS) entry which is preliminary data.</text>
</comment>
<evidence type="ECO:0000313" key="1">
    <source>
        <dbReference type="EMBL" id="KAG5589787.1"/>
    </source>
</evidence>
<dbReference type="AlphaFoldDB" id="A0A9J5XNH4"/>
<proteinExistence type="predicted"/>
<accession>A0A9J5XNH4</accession>
<evidence type="ECO:0000313" key="2">
    <source>
        <dbReference type="Proteomes" id="UP000824120"/>
    </source>
</evidence>